<proteinExistence type="predicted"/>
<dbReference type="AlphaFoldDB" id="Q245P6"/>
<dbReference type="OrthoDB" id="298642at2759"/>
<dbReference type="HOGENOM" id="CLU_007542_0_0_1"/>
<organism evidence="1 2">
    <name type="scientific">Tetrahymena thermophila (strain SB210)</name>
    <dbReference type="NCBI Taxonomy" id="312017"/>
    <lineage>
        <taxon>Eukaryota</taxon>
        <taxon>Sar</taxon>
        <taxon>Alveolata</taxon>
        <taxon>Ciliophora</taxon>
        <taxon>Intramacronucleata</taxon>
        <taxon>Oligohymenophorea</taxon>
        <taxon>Hymenostomatida</taxon>
        <taxon>Tetrahymenina</taxon>
        <taxon>Tetrahymenidae</taxon>
        <taxon>Tetrahymena</taxon>
    </lineage>
</organism>
<evidence type="ECO:0000313" key="2">
    <source>
        <dbReference type="Proteomes" id="UP000009168"/>
    </source>
</evidence>
<name>Q245P6_TETTS</name>
<sequence length="451" mass="53425">MEISEVIKDFDRNADELFFSQETQLLYRSFFELFECVQYTSENFFVNNQGQTLLELSKRVNFFKKFENKSAVGIIHNNIGNILLNQQHYFQALEHFSLAIMYAKYEIQQFYNDNNINYLFDNIFSLYQFYETNFEKSQKIKNQESQISKISNFSFKKKNLSFSETQNNLKMNSFNLEKQASNENIQGTSETSSIYAPQQQMPKQIFQNNQKQKNKFILTNEDNDQQFKLQQLPRQYESQEKQKQFFELLESLKSRIFNYTASLIAFQENLEKNQIDQWSYNFWPEIRQLLNDLIQVQSFLPTSESAQALHLCLVSKSSYRLFQCNEAVLNFQEAIQITNNEGIQSKQLNFENEPNFLIDSKQINTKKHKNKINLQSQKIQNKSQNITQTNLDEETKQQSLHRKYIGYSQFKVDSHGTNIFEKTNQSQIISIFQLANSSDIITKTTKKEFPQ</sequence>
<accession>Q245P6</accession>
<dbReference type="EMBL" id="GG662474">
    <property type="protein sequence ID" value="EAS03587.2"/>
    <property type="molecule type" value="Genomic_DNA"/>
</dbReference>
<dbReference type="eggNOG" id="ENOG502SJ4H">
    <property type="taxonomic scope" value="Eukaryota"/>
</dbReference>
<evidence type="ECO:0000313" key="1">
    <source>
        <dbReference type="EMBL" id="EAS03587.2"/>
    </source>
</evidence>
<dbReference type="KEGG" id="tet:TTHERM_00247030"/>
<reference evidence="2" key="1">
    <citation type="journal article" date="2006" name="PLoS Biol.">
        <title>Macronuclear genome sequence of the ciliate Tetrahymena thermophila, a model eukaryote.</title>
        <authorList>
            <person name="Eisen J.A."/>
            <person name="Coyne R.S."/>
            <person name="Wu M."/>
            <person name="Wu D."/>
            <person name="Thiagarajan M."/>
            <person name="Wortman J.R."/>
            <person name="Badger J.H."/>
            <person name="Ren Q."/>
            <person name="Amedeo P."/>
            <person name="Jones K.M."/>
            <person name="Tallon L.J."/>
            <person name="Delcher A.L."/>
            <person name="Salzberg S.L."/>
            <person name="Silva J.C."/>
            <person name="Haas B.J."/>
            <person name="Majoros W.H."/>
            <person name="Farzad M."/>
            <person name="Carlton J.M."/>
            <person name="Smith R.K. Jr."/>
            <person name="Garg J."/>
            <person name="Pearlman R.E."/>
            <person name="Karrer K.M."/>
            <person name="Sun L."/>
            <person name="Manning G."/>
            <person name="Elde N.C."/>
            <person name="Turkewitz A.P."/>
            <person name="Asai D.J."/>
            <person name="Wilkes D.E."/>
            <person name="Wang Y."/>
            <person name="Cai H."/>
            <person name="Collins K."/>
            <person name="Stewart B.A."/>
            <person name="Lee S.R."/>
            <person name="Wilamowska K."/>
            <person name="Weinberg Z."/>
            <person name="Ruzzo W.L."/>
            <person name="Wloga D."/>
            <person name="Gaertig J."/>
            <person name="Frankel J."/>
            <person name="Tsao C.-C."/>
            <person name="Gorovsky M.A."/>
            <person name="Keeling P.J."/>
            <person name="Waller R.F."/>
            <person name="Patron N.J."/>
            <person name="Cherry J.M."/>
            <person name="Stover N.A."/>
            <person name="Krieger C.J."/>
            <person name="del Toro C."/>
            <person name="Ryder H.F."/>
            <person name="Williamson S.C."/>
            <person name="Barbeau R.A."/>
            <person name="Hamilton E.P."/>
            <person name="Orias E."/>
        </authorList>
    </citation>
    <scope>NUCLEOTIDE SEQUENCE [LARGE SCALE GENOMIC DNA]</scope>
    <source>
        <strain evidence="2">SB210</strain>
    </source>
</reference>
<dbReference type="Proteomes" id="UP000009168">
    <property type="component" value="Unassembled WGS sequence"/>
</dbReference>
<gene>
    <name evidence="1" type="ORF">TTHERM_00247030</name>
</gene>
<dbReference type="GeneID" id="7837729"/>
<protein>
    <submittedName>
        <fullName evidence="1">Tetratricopeptide repeat protein</fullName>
    </submittedName>
</protein>
<dbReference type="RefSeq" id="XP_001023832.2">
    <property type="nucleotide sequence ID" value="XM_001023832.2"/>
</dbReference>
<keyword evidence="2" id="KW-1185">Reference proteome</keyword>
<dbReference type="InParanoid" id="Q245P6"/>